<keyword evidence="2" id="KW-1185">Reference proteome</keyword>
<evidence type="ECO:0000313" key="2">
    <source>
        <dbReference type="Proteomes" id="UP000068164"/>
    </source>
</evidence>
<name>A0A109JR93_9HYPH</name>
<sequence length="73" mass="7849">MQIPTFSLENGEVDVLTSVIGAWCDANQMDAESECARAVIATALNLMEAGYRTRESLSIALANALAPDDLSFR</sequence>
<dbReference type="EMBL" id="LNCD01000064">
    <property type="protein sequence ID" value="KWV53738.1"/>
    <property type="molecule type" value="Genomic_DNA"/>
</dbReference>
<gene>
    <name evidence="1" type="ORF">AS026_03570</name>
</gene>
<organism evidence="1 2">
    <name type="scientific">Rhizobium altiplani</name>
    <dbReference type="NCBI Taxonomy" id="1864509"/>
    <lineage>
        <taxon>Bacteria</taxon>
        <taxon>Pseudomonadati</taxon>
        <taxon>Pseudomonadota</taxon>
        <taxon>Alphaproteobacteria</taxon>
        <taxon>Hyphomicrobiales</taxon>
        <taxon>Rhizobiaceae</taxon>
        <taxon>Rhizobium/Agrobacterium group</taxon>
        <taxon>Rhizobium</taxon>
    </lineage>
</organism>
<dbReference type="OrthoDB" id="8391505at2"/>
<dbReference type="Proteomes" id="UP000068164">
    <property type="component" value="Unassembled WGS sequence"/>
</dbReference>
<proteinExistence type="predicted"/>
<reference evidence="1 2" key="1">
    <citation type="submission" date="2015-11" db="EMBL/GenBank/DDBJ databases">
        <title>Draft Genome Sequence of the Strain BR 10423 (Rhizobium sp.) isolated from nodules of Mimosa pudica.</title>
        <authorList>
            <person name="Barauna A.C."/>
            <person name="Zilli J.E."/>
            <person name="Simoes-Araujo J.L."/>
            <person name="Reis V.M."/>
            <person name="James E.K."/>
            <person name="Reis F.B.Jr."/>
            <person name="Rouws L.F."/>
            <person name="Passos S.R."/>
            <person name="Gois S.R."/>
        </authorList>
    </citation>
    <scope>NUCLEOTIDE SEQUENCE [LARGE SCALE GENOMIC DNA]</scope>
    <source>
        <strain evidence="1 2">BR10423</strain>
    </source>
</reference>
<protein>
    <submittedName>
        <fullName evidence="1">Uncharacterized protein</fullName>
    </submittedName>
</protein>
<dbReference type="AlphaFoldDB" id="A0A109JR93"/>
<evidence type="ECO:0000313" key="1">
    <source>
        <dbReference type="EMBL" id="KWV53738.1"/>
    </source>
</evidence>
<comment type="caution">
    <text evidence="1">The sequence shown here is derived from an EMBL/GenBank/DDBJ whole genome shotgun (WGS) entry which is preliminary data.</text>
</comment>
<dbReference type="RefSeq" id="WP_062370181.1">
    <property type="nucleotide sequence ID" value="NZ_LNCD01000064.1"/>
</dbReference>
<accession>A0A109JR93</accession>